<comment type="catalytic activity">
    <reaction evidence="8">
        <text>ATP-dependent breakage, passage and rejoining of double-stranded DNA.</text>
        <dbReference type="EC" id="5.6.2.2"/>
    </reaction>
</comment>
<evidence type="ECO:0000256" key="4">
    <source>
        <dbReference type="ARBA" id="ARBA00023029"/>
    </source>
</evidence>
<protein>
    <recommendedName>
        <fullName evidence="8">DNA topoisomerase 6 subunit B</fullName>
        <ecNumber evidence="8">5.6.2.2</ecNumber>
    </recommendedName>
</protein>
<dbReference type="NCBIfam" id="NF003218">
    <property type="entry name" value="PRK04184.1"/>
    <property type="match status" value="1"/>
</dbReference>
<sequence>MDFNGSSGSPEEPKKGRSKAPKKTKESVLKQKSPAEFFAENKNIAGFDNPGKSLYTTVRELVENSLDSAESISELPVIEITIEEISKSKFNTMIGLIDRERVDEELYDDFESAKAREKRLAKEARNQEIQAKNAALGKKLKEPASSKGAKGRGEASFFRVTCKDNGRGMPYDDIPNMFGRVLSGTKYGLKQTRGKFGLGAKMALIWSKMSTGLPIEIASSMKGQNYISFCRLDIDIHRNIPHVHLHEKRENKSEWHGAEIQVIIEGNWTTYRSKILHYMRQMAVITPYAQFLFKFISDMADKNVTIRFARRTDVMPPVPLETKHHPSAVDLLLIKRLIAETSKQNLLQFLQHEFVKIGKAYAERLIEEMGPDFSPKMTVKNLSSQQIVRIHQLFRQAKFDDPSGDCLSPAGEYNLRLGIIKELQPDMVATYAGSPQVFEGHPFIVEAGISLGGKDVKQGLNIFRFANRIPLLFEQGADVVTRTALKRINWNNYKINQVQDKIGVFVSIVSTKIPFKGTGKEYIGDDITEIASAVKSAIQQCCNQLKSKIVKKLQDRERQDRKRNLTRYIPDASRAVMDVLNEMAGHESKRQRYRGEDAELVRKIASQDLTEVTFRENLAQYVEQVDYEMALEYATQSGVNDEPREDIYLNALESSEKSMDFHSPVFVFRLIL</sequence>
<keyword evidence="12" id="KW-1185">Reference proteome</keyword>
<dbReference type="GO" id="GO:0005524">
    <property type="term" value="F:ATP binding"/>
    <property type="evidence" value="ECO:0007669"/>
    <property type="project" value="UniProtKB-UniRule"/>
</dbReference>
<comment type="similarity">
    <text evidence="8">Belongs to the TOP6B family.</text>
</comment>
<dbReference type="GO" id="GO:0009330">
    <property type="term" value="C:DNA topoisomerase type II (double strand cut, ATP-hydrolyzing) complex"/>
    <property type="evidence" value="ECO:0007669"/>
    <property type="project" value="UniProtKB-UniRule"/>
</dbReference>
<dbReference type="InterPro" id="IPR020568">
    <property type="entry name" value="Ribosomal_Su5_D2-typ_SF"/>
</dbReference>
<dbReference type="Gene3D" id="3.30.230.10">
    <property type="match status" value="1"/>
</dbReference>
<dbReference type="FunFam" id="1.10.8.50:FF:000006">
    <property type="entry name" value="DNA topoisomerase 6 subunit B"/>
    <property type="match status" value="1"/>
</dbReference>
<dbReference type="Proteomes" id="UP000243459">
    <property type="component" value="Chromosome 1"/>
</dbReference>
<keyword evidence="4 8" id="KW-0799">Topoisomerase</keyword>
<dbReference type="Gene3D" id="3.30.565.10">
    <property type="entry name" value="Histidine kinase-like ATPase, C-terminal domain"/>
    <property type="match status" value="1"/>
</dbReference>
<keyword evidence="6 8" id="KW-0413">Isomerase</keyword>
<dbReference type="InterPro" id="IPR010979">
    <property type="entry name" value="Ribosomal_uS13-like_H2TH"/>
</dbReference>
<dbReference type="PANTHER" id="PTHR48444">
    <property type="entry name" value="DNA TOPOISOMERASE 6 SUBUNIT B"/>
    <property type="match status" value="1"/>
</dbReference>
<evidence type="ECO:0000256" key="3">
    <source>
        <dbReference type="ARBA" id="ARBA00022840"/>
    </source>
</evidence>
<dbReference type="InterPro" id="IPR005734">
    <property type="entry name" value="TopoVI_B"/>
</dbReference>
<dbReference type="InterPro" id="IPR036890">
    <property type="entry name" value="HATPase_C_sf"/>
</dbReference>
<dbReference type="Gene3D" id="1.10.8.50">
    <property type="match status" value="1"/>
</dbReference>
<dbReference type="OMA" id="VYRGNPF"/>
<dbReference type="AlphaFoldDB" id="A0A5P1FLL9"/>
<gene>
    <name evidence="8" type="primary">TOP6B</name>
    <name evidence="11" type="ORF">A4U43_C01F2170</name>
</gene>
<evidence type="ECO:0000313" key="11">
    <source>
        <dbReference type="EMBL" id="ONK79032.1"/>
    </source>
</evidence>
<dbReference type="SUPFAM" id="SSF46946">
    <property type="entry name" value="S13-like H2TH domain"/>
    <property type="match status" value="1"/>
</dbReference>
<dbReference type="FunFam" id="3.30.230.10:FF:000050">
    <property type="entry name" value="DNA topoisomerase 6 subunit B"/>
    <property type="match status" value="1"/>
</dbReference>
<feature type="binding site" evidence="8">
    <location>
        <position position="164"/>
    </location>
    <ligand>
        <name>ATP</name>
        <dbReference type="ChEBI" id="CHEBI:30616"/>
    </ligand>
</feature>
<feature type="domain" description="DNA topoisomerase VI subunit B transducer" evidence="10">
    <location>
        <begin position="402"/>
        <end position="560"/>
    </location>
</feature>
<evidence type="ECO:0000259" key="10">
    <source>
        <dbReference type="Pfam" id="PF09239"/>
    </source>
</evidence>
<dbReference type="Pfam" id="PF09239">
    <property type="entry name" value="Topo-VIb_trans"/>
    <property type="match status" value="1"/>
</dbReference>
<organism evidence="11 12">
    <name type="scientific">Asparagus officinalis</name>
    <name type="common">Garden asparagus</name>
    <dbReference type="NCBI Taxonomy" id="4686"/>
    <lineage>
        <taxon>Eukaryota</taxon>
        <taxon>Viridiplantae</taxon>
        <taxon>Streptophyta</taxon>
        <taxon>Embryophyta</taxon>
        <taxon>Tracheophyta</taxon>
        <taxon>Spermatophyta</taxon>
        <taxon>Magnoliopsida</taxon>
        <taxon>Liliopsida</taxon>
        <taxon>Asparagales</taxon>
        <taxon>Asparagaceae</taxon>
        <taxon>Asparagoideae</taxon>
        <taxon>Asparagus</taxon>
    </lineage>
</organism>
<evidence type="ECO:0000256" key="6">
    <source>
        <dbReference type="ARBA" id="ARBA00023235"/>
    </source>
</evidence>
<evidence type="ECO:0000256" key="7">
    <source>
        <dbReference type="ARBA" id="ARBA00023242"/>
    </source>
</evidence>
<feature type="region of interest" description="Disordered" evidence="9">
    <location>
        <begin position="1"/>
        <end position="34"/>
    </location>
</feature>
<comment type="subcellular location">
    <subcellularLocation>
        <location evidence="1 8">Nucleus</location>
    </subcellularLocation>
</comment>
<dbReference type="HAMAP" id="MF_00322">
    <property type="entry name" value="Top6B"/>
    <property type="match status" value="1"/>
</dbReference>
<dbReference type="InterPro" id="IPR015320">
    <property type="entry name" value="TopoVI_B_transducer"/>
</dbReference>
<keyword evidence="2 8" id="KW-0547">Nucleotide-binding</keyword>
<dbReference type="EC" id="5.6.2.2" evidence="8"/>
<dbReference type="GO" id="GO:0006265">
    <property type="term" value="P:DNA topological change"/>
    <property type="evidence" value="ECO:0007669"/>
    <property type="project" value="UniProtKB-UniRule"/>
</dbReference>
<feature type="region of interest" description="Disordered" evidence="9">
    <location>
        <begin position="132"/>
        <end position="151"/>
    </location>
</feature>
<proteinExistence type="inferred from homology"/>
<dbReference type="GO" id="GO:0003677">
    <property type="term" value="F:DNA binding"/>
    <property type="evidence" value="ECO:0007669"/>
    <property type="project" value="UniProtKB-UniRule"/>
</dbReference>
<dbReference type="GO" id="GO:0005634">
    <property type="term" value="C:nucleus"/>
    <property type="evidence" value="ECO:0007669"/>
    <property type="project" value="UniProtKB-SubCell"/>
</dbReference>
<evidence type="ECO:0000256" key="2">
    <source>
        <dbReference type="ARBA" id="ARBA00022741"/>
    </source>
</evidence>
<feature type="binding site" evidence="8">
    <location>
        <position position="520"/>
    </location>
    <ligand>
        <name>ATP</name>
        <dbReference type="ChEBI" id="CHEBI:30616"/>
    </ligand>
</feature>
<dbReference type="GO" id="GO:0003918">
    <property type="term" value="F:DNA topoisomerase type II (double strand cut, ATP-hydrolyzing) activity"/>
    <property type="evidence" value="ECO:0007669"/>
    <property type="project" value="UniProtKB-UniRule"/>
</dbReference>
<dbReference type="SUPFAM" id="SSF54211">
    <property type="entry name" value="Ribosomal protein S5 domain 2-like"/>
    <property type="match status" value="1"/>
</dbReference>
<evidence type="ECO:0000256" key="9">
    <source>
        <dbReference type="SAM" id="MobiDB-lite"/>
    </source>
</evidence>
<name>A0A5P1FLL9_ASPOF</name>
<reference evidence="12" key="1">
    <citation type="journal article" date="2017" name="Nat. Commun.">
        <title>The asparagus genome sheds light on the origin and evolution of a young Y chromosome.</title>
        <authorList>
            <person name="Harkess A."/>
            <person name="Zhou J."/>
            <person name="Xu C."/>
            <person name="Bowers J.E."/>
            <person name="Van der Hulst R."/>
            <person name="Ayyampalayam S."/>
            <person name="Mercati F."/>
            <person name="Riccardi P."/>
            <person name="McKain M.R."/>
            <person name="Kakrana A."/>
            <person name="Tang H."/>
            <person name="Ray J."/>
            <person name="Groenendijk J."/>
            <person name="Arikit S."/>
            <person name="Mathioni S.M."/>
            <person name="Nakano M."/>
            <person name="Shan H."/>
            <person name="Telgmann-Rauber A."/>
            <person name="Kanno A."/>
            <person name="Yue Z."/>
            <person name="Chen H."/>
            <person name="Li W."/>
            <person name="Chen Y."/>
            <person name="Xu X."/>
            <person name="Zhang Y."/>
            <person name="Luo S."/>
            <person name="Chen H."/>
            <person name="Gao J."/>
            <person name="Mao Z."/>
            <person name="Pires J.C."/>
            <person name="Luo M."/>
            <person name="Kudrna D."/>
            <person name="Wing R.A."/>
            <person name="Meyers B.C."/>
            <person name="Yi K."/>
            <person name="Kong H."/>
            <person name="Lavrijsen P."/>
            <person name="Sunseri F."/>
            <person name="Falavigna A."/>
            <person name="Ye Y."/>
            <person name="Leebens-Mack J.H."/>
            <person name="Chen G."/>
        </authorList>
    </citation>
    <scope>NUCLEOTIDE SEQUENCE [LARGE SCALE GENOMIC DNA]</scope>
    <source>
        <strain evidence="12">cv. DH0086</strain>
    </source>
</reference>
<evidence type="ECO:0000256" key="5">
    <source>
        <dbReference type="ARBA" id="ARBA00023125"/>
    </source>
</evidence>
<comment type="subunit">
    <text evidence="8">Homodimer. Heterotetramer of two TOP6A and two TOP6B subunits.</text>
</comment>
<dbReference type="OrthoDB" id="1562195at2759"/>
<keyword evidence="7 8" id="KW-0539">Nucleus</keyword>
<dbReference type="InterPro" id="IPR014721">
    <property type="entry name" value="Ribsml_uS5_D2-typ_fold_subgr"/>
</dbReference>
<dbReference type="EMBL" id="CM007381">
    <property type="protein sequence ID" value="ONK79032.1"/>
    <property type="molecule type" value="Genomic_DNA"/>
</dbReference>
<feature type="binding site" evidence="8">
    <location>
        <begin position="185"/>
        <end position="186"/>
    </location>
    <ligand>
        <name>ATP</name>
        <dbReference type="ChEBI" id="CHEBI:30616"/>
    </ligand>
</feature>
<keyword evidence="3 8" id="KW-0067">ATP-binding</keyword>
<dbReference type="PANTHER" id="PTHR48444:SF1">
    <property type="entry name" value="DNA TOPOISOMERASE 6 SUBUNIT B"/>
    <property type="match status" value="1"/>
</dbReference>
<dbReference type="CDD" id="cd00823">
    <property type="entry name" value="TopoIIB_Trans"/>
    <property type="match status" value="1"/>
</dbReference>
<dbReference type="Pfam" id="PF13589">
    <property type="entry name" value="HATPase_c_3"/>
    <property type="match status" value="1"/>
</dbReference>
<evidence type="ECO:0000256" key="1">
    <source>
        <dbReference type="ARBA" id="ARBA00004123"/>
    </source>
</evidence>
<feature type="binding site" evidence="8">
    <location>
        <position position="64"/>
    </location>
    <ligand>
        <name>ATP</name>
        <dbReference type="ChEBI" id="CHEBI:30616"/>
    </ligand>
</feature>
<feature type="binding site" evidence="8">
    <location>
        <begin position="194"/>
        <end position="201"/>
    </location>
    <ligand>
        <name>ATP</name>
        <dbReference type="ChEBI" id="CHEBI:30616"/>
    </ligand>
</feature>
<dbReference type="SUPFAM" id="SSF55874">
    <property type="entry name" value="ATPase domain of HSP90 chaperone/DNA topoisomerase II/histidine kinase"/>
    <property type="match status" value="1"/>
</dbReference>
<evidence type="ECO:0000256" key="8">
    <source>
        <dbReference type="HAMAP-Rule" id="MF_03165"/>
    </source>
</evidence>
<keyword evidence="5 8" id="KW-0238">DNA-binding</keyword>
<evidence type="ECO:0000313" key="12">
    <source>
        <dbReference type="Proteomes" id="UP000243459"/>
    </source>
</evidence>
<dbReference type="Gramene" id="ONK79032">
    <property type="protein sequence ID" value="ONK79032"/>
    <property type="gene ID" value="A4U43_C01F2170"/>
</dbReference>
<comment type="function">
    <text evidence="8">Component of the DNA topoisomerase VI involved in chromatin organization and progression of endoreduplication cycles. Relaxes both positive and negative superturns and exhibits a strong decatenase activity. The B subunit binds ATP.</text>
</comment>
<dbReference type="GO" id="GO:0042802">
    <property type="term" value="F:identical protein binding"/>
    <property type="evidence" value="ECO:0007669"/>
    <property type="project" value="UniProtKB-ARBA"/>
</dbReference>
<accession>A0A5P1FLL9</accession>